<feature type="signal peptide" evidence="6">
    <location>
        <begin position="1"/>
        <end position="22"/>
    </location>
</feature>
<keyword evidence="9" id="KW-1185">Reference proteome</keyword>
<keyword evidence="8" id="KW-0808">Transferase</keyword>
<dbReference type="eggNOG" id="COG0520">
    <property type="taxonomic scope" value="Bacteria"/>
</dbReference>
<evidence type="ECO:0000259" key="7">
    <source>
        <dbReference type="Pfam" id="PF00266"/>
    </source>
</evidence>
<dbReference type="RefSeq" id="WP_015955882.1">
    <property type="nucleotide sequence ID" value="NC_011729.1"/>
</dbReference>
<gene>
    <name evidence="8" type="ordered locus">PCC7424_3921</name>
</gene>
<evidence type="ECO:0000256" key="3">
    <source>
        <dbReference type="RuleBase" id="RU004075"/>
    </source>
</evidence>
<proteinExistence type="inferred from homology"/>
<dbReference type="PANTHER" id="PTHR43092">
    <property type="entry name" value="L-CYSTEINE DESULFHYDRASE"/>
    <property type="match status" value="1"/>
</dbReference>
<evidence type="ECO:0000256" key="4">
    <source>
        <dbReference type="RuleBase" id="RU004504"/>
    </source>
</evidence>
<dbReference type="Gene3D" id="3.90.1150.10">
    <property type="entry name" value="Aspartate Aminotransferase, domain 1"/>
    <property type="match status" value="1"/>
</dbReference>
<dbReference type="PANTHER" id="PTHR43092:SF6">
    <property type="entry name" value="BLR1280 PROTEIN"/>
    <property type="match status" value="1"/>
</dbReference>
<feature type="chain" id="PRO_5002856531" evidence="6">
    <location>
        <begin position="23"/>
        <end position="445"/>
    </location>
</feature>
<dbReference type="GO" id="GO:0008483">
    <property type="term" value="F:transaminase activity"/>
    <property type="evidence" value="ECO:0007669"/>
    <property type="project" value="UniProtKB-KW"/>
</dbReference>
<dbReference type="InterPro" id="IPR015422">
    <property type="entry name" value="PyrdxlP-dep_Trfase_small"/>
</dbReference>
<dbReference type="STRING" id="65393.PCC7424_3921"/>
<dbReference type="PROSITE" id="PS51257">
    <property type="entry name" value="PROKAR_LIPOPROTEIN"/>
    <property type="match status" value="1"/>
</dbReference>
<dbReference type="AlphaFoldDB" id="B7KKG4"/>
<dbReference type="InterPro" id="IPR015421">
    <property type="entry name" value="PyrdxlP-dep_Trfase_major"/>
</dbReference>
<evidence type="ECO:0000256" key="6">
    <source>
        <dbReference type="SAM" id="SignalP"/>
    </source>
</evidence>
<evidence type="ECO:0000256" key="1">
    <source>
        <dbReference type="ARBA" id="ARBA00001933"/>
    </source>
</evidence>
<reference evidence="9" key="1">
    <citation type="journal article" date="2011" name="MBio">
        <title>Novel metabolic attributes of the genus Cyanothece, comprising a group of unicellular nitrogen-fixing Cyanobacteria.</title>
        <authorList>
            <person name="Bandyopadhyay A."/>
            <person name="Elvitigala T."/>
            <person name="Welsh E."/>
            <person name="Stockel J."/>
            <person name="Liberton M."/>
            <person name="Min H."/>
            <person name="Sherman L.A."/>
            <person name="Pakrasi H.B."/>
        </authorList>
    </citation>
    <scope>NUCLEOTIDE SEQUENCE [LARGE SCALE GENOMIC DNA]</scope>
    <source>
        <strain evidence="9">PCC 7424</strain>
    </source>
</reference>
<name>B7KKG4_GLOC7</name>
<comment type="similarity">
    <text evidence="3">Belongs to the class-V pyridoxal-phosphate-dependent aminotransferase family.</text>
</comment>
<dbReference type="OrthoDB" id="9804366at2"/>
<dbReference type="KEGG" id="cyc:PCC7424_3921"/>
<dbReference type="Gene3D" id="3.40.640.10">
    <property type="entry name" value="Type I PLP-dependent aspartate aminotransferase-like (Major domain)"/>
    <property type="match status" value="1"/>
</dbReference>
<dbReference type="EMBL" id="CP001291">
    <property type="protein sequence ID" value="ACK72297.1"/>
    <property type="molecule type" value="Genomic_DNA"/>
</dbReference>
<feature type="compositionally biased region" description="Polar residues" evidence="5">
    <location>
        <begin position="41"/>
        <end position="59"/>
    </location>
</feature>
<dbReference type="SUPFAM" id="SSF53383">
    <property type="entry name" value="PLP-dependent transferases"/>
    <property type="match status" value="1"/>
</dbReference>
<protein>
    <submittedName>
        <fullName evidence="8">Aminotransferase class V</fullName>
    </submittedName>
</protein>
<keyword evidence="2" id="KW-0663">Pyridoxal phosphate</keyword>
<evidence type="ECO:0000313" key="9">
    <source>
        <dbReference type="Proteomes" id="UP000002384"/>
    </source>
</evidence>
<evidence type="ECO:0000256" key="2">
    <source>
        <dbReference type="ARBA" id="ARBA00022898"/>
    </source>
</evidence>
<dbReference type="Pfam" id="PF00266">
    <property type="entry name" value="Aminotran_5"/>
    <property type="match status" value="1"/>
</dbReference>
<dbReference type="PROSITE" id="PS00595">
    <property type="entry name" value="AA_TRANSFER_CLASS_5"/>
    <property type="match status" value="1"/>
</dbReference>
<evidence type="ECO:0000256" key="5">
    <source>
        <dbReference type="SAM" id="MobiDB-lite"/>
    </source>
</evidence>
<dbReference type="InterPro" id="IPR000192">
    <property type="entry name" value="Aminotrans_V_dom"/>
</dbReference>
<keyword evidence="6" id="KW-0732">Signal</keyword>
<dbReference type="InterPro" id="IPR015424">
    <property type="entry name" value="PyrdxlP-dep_Trfase"/>
</dbReference>
<feature type="region of interest" description="Disordered" evidence="5">
    <location>
        <begin position="40"/>
        <end position="63"/>
    </location>
</feature>
<dbReference type="InterPro" id="IPR020578">
    <property type="entry name" value="Aminotrans_V_PyrdxlP_BS"/>
</dbReference>
<evidence type="ECO:0000313" key="8">
    <source>
        <dbReference type="EMBL" id="ACK72297.1"/>
    </source>
</evidence>
<dbReference type="HOGENOM" id="CLU_003433_3_3_3"/>
<feature type="domain" description="Aminotransferase class V" evidence="7">
    <location>
        <begin position="86"/>
        <end position="413"/>
    </location>
</feature>
<keyword evidence="8" id="KW-0032">Aminotransferase</keyword>
<sequence length="445" mass="49729">MSWKRRNFLIFASLGTTAGIFASTSSCSNQSSAINQEVEDSSSNFASPVEETNSLTGKPSSDEWQDIRNDFNLDPNYIHLAGLLLTSHPAPVHQAIEEYQRELNSNPAFYVQDNNYQLQAQVRQAAANYLKTQPNEIALTDSTTMGTALIINGIKIRQDQEMLTSEFDYYSTHQSLRYKAERSGASYREISSYQNIQTVSEEEIVNTLIKSVRPETRLVTATWVHSSTGLKVPIRLIADQLEEINANRDQSDRILFLVDGVHGLGVEDASMADLNCDFFTAGTHKWLFAPRGTGIIWGNPRSLSEVSPTIPTFTQDGGWGGQMTPGGFKPFEHLWAMTEAFNFHQQIGKSRITERIHSLSQHLKEELAQMSHVTLYTPISDNLSAGIVCFDLDGFSPRQVVQQLRKNNIVASTTPYNPSHARLTPGIYNTHSEVETTLKIIHELA</sequence>
<accession>B7KKG4</accession>
<dbReference type="Proteomes" id="UP000002384">
    <property type="component" value="Chromosome"/>
</dbReference>
<organism evidence="8 9">
    <name type="scientific">Gloeothece citriformis (strain PCC 7424)</name>
    <name type="common">Cyanothece sp. (strain PCC 7424)</name>
    <dbReference type="NCBI Taxonomy" id="65393"/>
    <lineage>
        <taxon>Bacteria</taxon>
        <taxon>Bacillati</taxon>
        <taxon>Cyanobacteriota</taxon>
        <taxon>Cyanophyceae</taxon>
        <taxon>Oscillatoriophycideae</taxon>
        <taxon>Chroococcales</taxon>
        <taxon>Aphanothecaceae</taxon>
        <taxon>Gloeothece</taxon>
        <taxon>Gloeothece citriformis</taxon>
    </lineage>
</organism>
<comment type="cofactor">
    <cofactor evidence="1 4">
        <name>pyridoxal 5'-phosphate</name>
        <dbReference type="ChEBI" id="CHEBI:597326"/>
    </cofactor>
</comment>